<gene>
    <name evidence="3" type="ORF">CK203_009237</name>
</gene>
<comment type="caution">
    <text evidence="3">The sequence shown here is derived from an EMBL/GenBank/DDBJ whole genome shotgun (WGS) entry which is preliminary data.</text>
</comment>
<dbReference type="GO" id="GO:0005634">
    <property type="term" value="C:nucleus"/>
    <property type="evidence" value="ECO:0007669"/>
    <property type="project" value="UniProtKB-ARBA"/>
</dbReference>
<evidence type="ECO:0000313" key="4">
    <source>
        <dbReference type="Proteomes" id="UP000288805"/>
    </source>
</evidence>
<accession>A0A438K2W5</accession>
<keyword evidence="1" id="KW-0805">Transcription regulation</keyword>
<organism evidence="3 4">
    <name type="scientific">Vitis vinifera</name>
    <name type="common">Grape</name>
    <dbReference type="NCBI Taxonomy" id="29760"/>
    <lineage>
        <taxon>Eukaryota</taxon>
        <taxon>Viridiplantae</taxon>
        <taxon>Streptophyta</taxon>
        <taxon>Embryophyta</taxon>
        <taxon>Tracheophyta</taxon>
        <taxon>Spermatophyta</taxon>
        <taxon>Magnoliopsida</taxon>
        <taxon>eudicotyledons</taxon>
        <taxon>Gunneridae</taxon>
        <taxon>Pentapetalae</taxon>
        <taxon>rosids</taxon>
        <taxon>Vitales</taxon>
        <taxon>Vitaceae</taxon>
        <taxon>Viteae</taxon>
        <taxon>Vitis</taxon>
    </lineage>
</organism>
<reference evidence="3 4" key="1">
    <citation type="journal article" date="2018" name="PLoS Genet.">
        <title>Population sequencing reveals clonal diversity and ancestral inbreeding in the grapevine cultivar Chardonnay.</title>
        <authorList>
            <person name="Roach M.J."/>
            <person name="Johnson D.L."/>
            <person name="Bohlmann J."/>
            <person name="van Vuuren H.J."/>
            <person name="Jones S.J."/>
            <person name="Pretorius I.S."/>
            <person name="Schmidt S.A."/>
            <person name="Borneman A.R."/>
        </authorList>
    </citation>
    <scope>NUCLEOTIDE SEQUENCE [LARGE SCALE GENOMIC DNA]</scope>
    <source>
        <strain evidence="4">cv. Chardonnay</strain>
        <tissue evidence="3">Leaf</tissue>
    </source>
</reference>
<dbReference type="PANTHER" id="PTHR22597">
    <property type="entry name" value="POLYCOMB GROUP PROTEIN"/>
    <property type="match status" value="1"/>
</dbReference>
<name>A0A438K2W5_VITVI</name>
<dbReference type="AlphaFoldDB" id="A0A438K2W5"/>
<sequence>MKIHYSCECILDTSSFKGRGGILTWGNPRVLAMIWHGHIPDVGYVVETRWDVGYVVGTRWDVGYLVHELHMRKAMCMITRHCSTQHGVVQQRCMDHLAPFEARPKSVGHLTTFEEKLQAWRNCQDGWQSMGIIIALTYQMCHQNSCVHFSAEEAVAAEESLLIYCKPVELYNILQCRALQNPEAYQPDLPHFMKFPELPVLNPNPLDTIHMRQPSFLQRCLRYKIQARRKQSALSELNGDQASGLDGLSLAFWRFSWDFVKDVVIGFFKEFYNHGRFEKSLNATFLVLISKKGETQDVSKGISKSQNAFVEGRQILDVVLIANEAIDSMLKRMIVEFCVI</sequence>
<dbReference type="EMBL" id="QGNW01000018">
    <property type="protein sequence ID" value="RVX15518.1"/>
    <property type="molecule type" value="Genomic_DNA"/>
</dbReference>
<evidence type="ECO:0000256" key="2">
    <source>
        <dbReference type="ARBA" id="ARBA00023163"/>
    </source>
</evidence>
<evidence type="ECO:0000313" key="3">
    <source>
        <dbReference type="EMBL" id="RVX15518.1"/>
    </source>
</evidence>
<proteinExistence type="predicted"/>
<keyword evidence="2" id="KW-0804">Transcription</keyword>
<evidence type="ECO:0000256" key="1">
    <source>
        <dbReference type="ARBA" id="ARBA00023015"/>
    </source>
</evidence>
<protein>
    <submittedName>
        <fullName evidence="3">Uncharacterized protein</fullName>
    </submittedName>
</protein>
<dbReference type="Proteomes" id="UP000288805">
    <property type="component" value="Unassembled WGS sequence"/>
</dbReference>
<dbReference type="PANTHER" id="PTHR22597:SF0">
    <property type="entry name" value="POLYCOMB PROTEIN SUZ12"/>
    <property type="match status" value="1"/>
</dbReference>